<dbReference type="KEGG" id="buz:AYM40_11090"/>
<proteinExistence type="predicted"/>
<reference evidence="1 2" key="1">
    <citation type="journal article" date="2016" name="Gene">
        <title>PacBio SMRT assembly of a complex multi-replicon genome reveals chlorocatechol degradative operon in a region of genome plasticity.</title>
        <authorList>
            <person name="Ricker N."/>
            <person name="Shen S.Y."/>
            <person name="Goordial J."/>
            <person name="Jin S."/>
            <person name="Fulthorpe R.R."/>
        </authorList>
    </citation>
    <scope>NUCLEOTIDE SEQUENCE [LARGE SCALE GENOMIC DNA]</scope>
    <source>
        <strain evidence="1 2">OLGA172</strain>
    </source>
</reference>
<accession>A0A161I6M9</accession>
<name>A0A161I6M9_9BURK</name>
<dbReference type="EMBL" id="CP014578">
    <property type="protein sequence ID" value="ANB72853.1"/>
    <property type="molecule type" value="Genomic_DNA"/>
</dbReference>
<evidence type="ECO:0000313" key="2">
    <source>
        <dbReference type="Proteomes" id="UP000076852"/>
    </source>
</evidence>
<dbReference type="AlphaFoldDB" id="A0A161I6M9"/>
<dbReference type="RefSeq" id="WP_063496275.1">
    <property type="nucleotide sequence ID" value="NZ_CP014578.1"/>
</dbReference>
<protein>
    <submittedName>
        <fullName evidence="1">Uncharacterized protein</fullName>
    </submittedName>
</protein>
<gene>
    <name evidence="1" type="ORF">AYM40_11090</name>
</gene>
<dbReference type="Proteomes" id="UP000076852">
    <property type="component" value="Chromosome 1"/>
</dbReference>
<keyword evidence="2" id="KW-1185">Reference proteome</keyword>
<organism evidence="1 2">
    <name type="scientific">Paraburkholderia phytofirmans OLGA172</name>
    <dbReference type="NCBI Taxonomy" id="1417228"/>
    <lineage>
        <taxon>Bacteria</taxon>
        <taxon>Pseudomonadati</taxon>
        <taxon>Pseudomonadota</taxon>
        <taxon>Betaproteobacteria</taxon>
        <taxon>Burkholderiales</taxon>
        <taxon>Burkholderiaceae</taxon>
        <taxon>Paraburkholderia</taxon>
    </lineage>
</organism>
<sequence>MELVDEANECGFPLGRTLQEELHALKNERVFDAFAITPSAHLGAGLAGQFDGLALVNDLGDQLPGGLRH</sequence>
<evidence type="ECO:0000313" key="1">
    <source>
        <dbReference type="EMBL" id="ANB72853.1"/>
    </source>
</evidence>